<dbReference type="OrthoDB" id="9814545at2"/>
<organism evidence="2 3">
    <name type="scientific">Cyclobacterium xiamenense</name>
    <dbReference type="NCBI Taxonomy" id="1297121"/>
    <lineage>
        <taxon>Bacteria</taxon>
        <taxon>Pseudomonadati</taxon>
        <taxon>Bacteroidota</taxon>
        <taxon>Cytophagia</taxon>
        <taxon>Cytophagales</taxon>
        <taxon>Cyclobacteriaceae</taxon>
        <taxon>Cyclobacterium</taxon>
    </lineage>
</organism>
<dbReference type="Gene3D" id="3.30.420.150">
    <property type="entry name" value="Exopolyphosphatase. Domain 2"/>
    <property type="match status" value="1"/>
</dbReference>
<keyword evidence="3" id="KW-1185">Reference proteome</keyword>
<evidence type="ECO:0000313" key="2">
    <source>
        <dbReference type="EMBL" id="SEI78217.1"/>
    </source>
</evidence>
<name>A0A1H6TM20_9BACT</name>
<dbReference type="InterPro" id="IPR050273">
    <property type="entry name" value="GppA/Ppx_hydrolase"/>
</dbReference>
<evidence type="ECO:0000259" key="1">
    <source>
        <dbReference type="Pfam" id="PF02541"/>
    </source>
</evidence>
<dbReference type="CDD" id="cd24006">
    <property type="entry name" value="ASKHA_NBD_PPX_GppA"/>
    <property type="match status" value="1"/>
</dbReference>
<dbReference type="STRING" id="1416801.SAMN05192553_101266"/>
<dbReference type="InterPro" id="IPR003695">
    <property type="entry name" value="Ppx_GppA_N"/>
</dbReference>
<dbReference type="PANTHER" id="PTHR30005:SF0">
    <property type="entry name" value="RETROGRADE REGULATION PROTEIN 2"/>
    <property type="match status" value="1"/>
</dbReference>
<dbReference type="Pfam" id="PF02541">
    <property type="entry name" value="Ppx-GppA"/>
    <property type="match status" value="1"/>
</dbReference>
<dbReference type="GO" id="GO:0016462">
    <property type="term" value="F:pyrophosphatase activity"/>
    <property type="evidence" value="ECO:0007669"/>
    <property type="project" value="TreeGrafter"/>
</dbReference>
<proteinExistence type="predicted"/>
<dbReference type="PANTHER" id="PTHR30005">
    <property type="entry name" value="EXOPOLYPHOSPHATASE"/>
    <property type="match status" value="1"/>
</dbReference>
<evidence type="ECO:0000313" key="3">
    <source>
        <dbReference type="Proteomes" id="UP000199403"/>
    </source>
</evidence>
<sequence>MKFAAVDIGSNAVRLQVTQIHYFQGQHTFKKLEYLRFPLRLGKDVFLNQQISEENQYKFKELMKAFYILIRLYGVNDYMACATSAMREARNGKSLVKEVREEIGLKITIIDGNKEAELINKSLGSHIDGKTYLHLDVGGGSTELNVFKKGEKVAAKSFQMGSVRTLNQELPQAVLQQMKRFIDRHLLGEKTVYGIGTGGNINKVFDLSAPQKRTNYLSIEKMREVLALLERHSNEEKLNLLQLNEDRADVIVPATKIYLAAFDAARIQRIKVPELGLKDGMLLQLFERNRNKQEQR</sequence>
<dbReference type="AlphaFoldDB" id="A0A1H6TM20"/>
<dbReference type="RefSeq" id="WP_092168399.1">
    <property type="nucleotide sequence ID" value="NZ_FNZH01000001.1"/>
</dbReference>
<gene>
    <name evidence="2" type="ORF">SAMN05192553_101266</name>
</gene>
<dbReference type="SUPFAM" id="SSF53067">
    <property type="entry name" value="Actin-like ATPase domain"/>
    <property type="match status" value="2"/>
</dbReference>
<accession>A0A1H6TM20</accession>
<reference evidence="3" key="1">
    <citation type="submission" date="2016-10" db="EMBL/GenBank/DDBJ databases">
        <authorList>
            <person name="Varghese N."/>
            <person name="Submissions S."/>
        </authorList>
    </citation>
    <scope>NUCLEOTIDE SEQUENCE [LARGE SCALE GENOMIC DNA]</scope>
    <source>
        <strain evidence="3">IBRC-M 10761</strain>
    </source>
</reference>
<feature type="domain" description="Ppx/GppA phosphatase N-terminal" evidence="1">
    <location>
        <begin position="28"/>
        <end position="286"/>
    </location>
</feature>
<dbReference type="InterPro" id="IPR043129">
    <property type="entry name" value="ATPase_NBD"/>
</dbReference>
<dbReference type="Gene3D" id="3.30.420.40">
    <property type="match status" value="1"/>
</dbReference>
<dbReference type="EMBL" id="FNZH01000001">
    <property type="protein sequence ID" value="SEI78217.1"/>
    <property type="molecule type" value="Genomic_DNA"/>
</dbReference>
<protein>
    <submittedName>
        <fullName evidence="2">Exopolyphosphatase / guanosine-5'-triphosphate,3'-diphosphate pyrophosphatase</fullName>
    </submittedName>
</protein>
<dbReference type="Proteomes" id="UP000199403">
    <property type="component" value="Unassembled WGS sequence"/>
</dbReference>